<dbReference type="GO" id="GO:0008803">
    <property type="term" value="F:bis(5'-nucleosyl)-tetraphosphatase (symmetrical) activity"/>
    <property type="evidence" value="ECO:0007669"/>
    <property type="project" value="TreeGrafter"/>
</dbReference>
<feature type="domain" description="Calcineurin-like phosphoesterase" evidence="1">
    <location>
        <begin position="17"/>
        <end position="183"/>
    </location>
</feature>
<dbReference type="GO" id="GO:0016791">
    <property type="term" value="F:phosphatase activity"/>
    <property type="evidence" value="ECO:0007669"/>
    <property type="project" value="TreeGrafter"/>
</dbReference>
<dbReference type="Gene3D" id="3.60.21.10">
    <property type="match status" value="1"/>
</dbReference>
<dbReference type="OrthoDB" id="9808081at2"/>
<dbReference type="PANTHER" id="PTHR42850:SF4">
    <property type="entry name" value="ZINC-DEPENDENT ENDOPOLYPHOSPHATASE"/>
    <property type="match status" value="1"/>
</dbReference>
<evidence type="ECO:0000313" key="2">
    <source>
        <dbReference type="EMBL" id="RED94117.1"/>
    </source>
</evidence>
<dbReference type="Pfam" id="PF00149">
    <property type="entry name" value="Metallophos"/>
    <property type="match status" value="1"/>
</dbReference>
<proteinExistence type="predicted"/>
<evidence type="ECO:0000259" key="1">
    <source>
        <dbReference type="Pfam" id="PF00149"/>
    </source>
</evidence>
<dbReference type="InterPro" id="IPR050126">
    <property type="entry name" value="Ap4A_hydrolase"/>
</dbReference>
<keyword evidence="3" id="KW-1185">Reference proteome</keyword>
<dbReference type="InterPro" id="IPR004843">
    <property type="entry name" value="Calcineurin-like_PHP"/>
</dbReference>
<dbReference type="Proteomes" id="UP000256779">
    <property type="component" value="Unassembled WGS sequence"/>
</dbReference>
<gene>
    <name evidence="2" type="ORF">C7460_12258</name>
</gene>
<dbReference type="GO" id="GO:0110154">
    <property type="term" value="P:RNA decapping"/>
    <property type="evidence" value="ECO:0007669"/>
    <property type="project" value="TreeGrafter"/>
</dbReference>
<dbReference type="AlphaFoldDB" id="A0A3D9KZV9"/>
<dbReference type="SUPFAM" id="SSF56300">
    <property type="entry name" value="Metallo-dependent phosphatases"/>
    <property type="match status" value="1"/>
</dbReference>
<dbReference type="RefSeq" id="WP_115869716.1">
    <property type="nucleotide sequence ID" value="NZ_QREG01000022.1"/>
</dbReference>
<accession>A0A3D9KZV9</accession>
<name>A0A3D9KZV9_MARFU</name>
<sequence>MSNPLGKVIPAPKGRKLVISDIHGCVKTLRQLIENLQPTPEDTLFFLGDYVDKGPDSKGALDYLMELCETHTVHPVLGNHDLILLKYLRDGDEASKAQLADHNSEVFFDLDPETKSKYISFLESLHHYFICGDFILVHAGFNFNLSNPFLGKEDMLNIRSYYYDSSKAQNKTIVHGHVPHPKNEIAEHINSYHKVLPLDNGCFYKDEREDMGELLCLELNSMELHSQPNCE</sequence>
<dbReference type="EMBL" id="QREG01000022">
    <property type="protein sequence ID" value="RED94117.1"/>
    <property type="molecule type" value="Genomic_DNA"/>
</dbReference>
<reference evidence="2 3" key="1">
    <citation type="submission" date="2018-07" db="EMBL/GenBank/DDBJ databases">
        <title>Genomic Encyclopedia of Type Strains, Phase IV (KMG-IV): sequencing the most valuable type-strain genomes for metagenomic binning, comparative biology and taxonomic classification.</title>
        <authorList>
            <person name="Goeker M."/>
        </authorList>
    </citation>
    <scope>NUCLEOTIDE SEQUENCE [LARGE SCALE GENOMIC DNA]</scope>
    <source>
        <strain evidence="2 3">DSM 4134</strain>
    </source>
</reference>
<dbReference type="GO" id="GO:0005737">
    <property type="term" value="C:cytoplasm"/>
    <property type="evidence" value="ECO:0007669"/>
    <property type="project" value="TreeGrafter"/>
</dbReference>
<dbReference type="PANTHER" id="PTHR42850">
    <property type="entry name" value="METALLOPHOSPHOESTERASE"/>
    <property type="match status" value="1"/>
</dbReference>
<protein>
    <submittedName>
        <fullName evidence="2">Serine/threonine protein phosphatase 1</fullName>
    </submittedName>
</protein>
<dbReference type="CDD" id="cd00144">
    <property type="entry name" value="MPP_PPP_family"/>
    <property type="match status" value="1"/>
</dbReference>
<comment type="caution">
    <text evidence="2">The sequence shown here is derived from an EMBL/GenBank/DDBJ whole genome shotgun (WGS) entry which is preliminary data.</text>
</comment>
<organism evidence="2 3">
    <name type="scientific">Marinoscillum furvescens DSM 4134</name>
    <dbReference type="NCBI Taxonomy" id="1122208"/>
    <lineage>
        <taxon>Bacteria</taxon>
        <taxon>Pseudomonadati</taxon>
        <taxon>Bacteroidota</taxon>
        <taxon>Cytophagia</taxon>
        <taxon>Cytophagales</taxon>
        <taxon>Reichenbachiellaceae</taxon>
        <taxon>Marinoscillum</taxon>
    </lineage>
</organism>
<evidence type="ECO:0000313" key="3">
    <source>
        <dbReference type="Proteomes" id="UP000256779"/>
    </source>
</evidence>
<dbReference type="InterPro" id="IPR029052">
    <property type="entry name" value="Metallo-depent_PP-like"/>
</dbReference>